<organism evidence="2 3">
    <name type="scientific">Syntrophothermus lipocalidus (strain DSM 12680 / TGB-C1)</name>
    <dbReference type="NCBI Taxonomy" id="643648"/>
    <lineage>
        <taxon>Bacteria</taxon>
        <taxon>Bacillati</taxon>
        <taxon>Bacillota</taxon>
        <taxon>Clostridia</taxon>
        <taxon>Eubacteriales</taxon>
        <taxon>Syntrophomonadaceae</taxon>
        <taxon>Syntrophothermus</taxon>
    </lineage>
</organism>
<dbReference type="NCBIfam" id="TIGR01908">
    <property type="entry name" value="cas_CXXC_CXXC"/>
    <property type="match status" value="1"/>
</dbReference>
<evidence type="ECO:0000313" key="2">
    <source>
        <dbReference type="EMBL" id="ADI02112.1"/>
    </source>
</evidence>
<feature type="compositionally biased region" description="Polar residues" evidence="1">
    <location>
        <begin position="89"/>
        <end position="99"/>
    </location>
</feature>
<dbReference type="HOGENOM" id="CLU_478713_0_0_9"/>
<accession>D7CN27</accession>
<proteinExistence type="predicted"/>
<dbReference type="InterPro" id="IPR010180">
    <property type="entry name" value="CRISPR-assoc_prot_CXXC-CXXC"/>
</dbReference>
<keyword evidence="3" id="KW-1185">Reference proteome</keyword>
<reference evidence="3" key="1">
    <citation type="journal article" date="2010" name="Stand. Genomic Sci.">
        <title>Complete genome sequence of Syntrophothermus lipocalidus type strain (TGB-C1T).</title>
        <authorList>
            <consortium name="US DOE Joint Genome Institute (JGI-PGF)"/>
            <person name="Djao O."/>
            <person name="Zhang X."/>
            <person name="Lucas S."/>
            <person name="Lapidus A."/>
            <person name="Glavina Del Rio T."/>
            <person name="Nolan M."/>
            <person name="Tice H."/>
            <person name="Cheng J."/>
            <person name="Han C."/>
            <person name="Tapia R."/>
            <person name="Goodwin L."/>
            <person name="Pitluck S."/>
            <person name="Liolios K."/>
            <person name="Ivanova N."/>
            <person name="Mavromatis K."/>
            <person name="Mikhailova N."/>
            <person name="Ovchinnikova G."/>
            <person name="Pati A."/>
            <person name="Brambilla E."/>
            <person name="Chen A."/>
            <person name="Palaniappan K."/>
            <person name="Land M."/>
            <person name="Hauser L."/>
            <person name="Chang Y."/>
            <person name="Jeffries C."/>
            <person name="Rohde M."/>
            <person name="Sikorski J."/>
            <person name="Spring S."/>
            <person name="Goker M."/>
            <person name="Detter J."/>
            <person name="Woyke T."/>
            <person name="Bristow J."/>
            <person name="Eisen J."/>
            <person name="Markowitz V."/>
            <person name="Hugenholtz P."/>
            <person name="Kyrpides N."/>
            <person name="Klenk H."/>
        </authorList>
    </citation>
    <scope>NUCLEOTIDE SEQUENCE [LARGE SCALE GENOMIC DNA]</scope>
    <source>
        <strain evidence="3">DSM 12680 / TGB-C1</strain>
    </source>
</reference>
<reference evidence="2 3" key="2">
    <citation type="journal article" date="2010" name="Stand. Genomic Sci.">
        <title>Complete genome sequence of Syntrophothermus lipocalidus type strain (TGB-C1).</title>
        <authorList>
            <person name="Djao O.D."/>
            <person name="Zhang X."/>
            <person name="Lucas S."/>
            <person name="Lapidus A."/>
            <person name="Del Rio T.G."/>
            <person name="Nolan M."/>
            <person name="Tice H."/>
            <person name="Cheng J.F."/>
            <person name="Han C."/>
            <person name="Tapia R."/>
            <person name="Goodwin L."/>
            <person name="Pitluck S."/>
            <person name="Liolios K."/>
            <person name="Ivanova N."/>
            <person name="Mavromatis K."/>
            <person name="Mikhailova N."/>
            <person name="Ovchinnikova G."/>
            <person name="Pati A."/>
            <person name="Brambilla E."/>
            <person name="Chen A."/>
            <person name="Palaniappan K."/>
            <person name="Land M."/>
            <person name="Hauser L."/>
            <person name="Chang Y.J."/>
            <person name="Jeffries C.D."/>
            <person name="Rohde M."/>
            <person name="Sikorski J."/>
            <person name="Spring S."/>
            <person name="Goker M."/>
            <person name="Detter J.C."/>
            <person name="Woyke T."/>
            <person name="Bristow J."/>
            <person name="Eisen J.A."/>
            <person name="Markowitz V."/>
            <person name="Hugenholtz P."/>
            <person name="Kyrpides N.C."/>
            <person name="Klenk H.P."/>
        </authorList>
    </citation>
    <scope>NUCLEOTIDE SEQUENCE [LARGE SCALE GENOMIC DNA]</scope>
    <source>
        <strain evidence="3">DSM 12680 / TGB-C1</strain>
    </source>
</reference>
<dbReference type="STRING" id="643648.Slip_1349"/>
<dbReference type="AlphaFoldDB" id="D7CN27"/>
<evidence type="ECO:0000313" key="3">
    <source>
        <dbReference type="Proteomes" id="UP000000378"/>
    </source>
</evidence>
<name>D7CN27_SYNLT</name>
<dbReference type="KEGG" id="slp:Slip_1349"/>
<dbReference type="EMBL" id="CP002048">
    <property type="protein sequence ID" value="ADI02112.1"/>
    <property type="molecule type" value="Genomic_DNA"/>
</dbReference>
<feature type="region of interest" description="Disordered" evidence="1">
    <location>
        <begin position="89"/>
        <end position="109"/>
    </location>
</feature>
<protein>
    <submittedName>
        <fullName evidence="2">CRISPR-associated CXXC_CXXC protein Cst1</fullName>
    </submittedName>
</protein>
<dbReference type="Proteomes" id="UP000000378">
    <property type="component" value="Chromosome"/>
</dbReference>
<dbReference type="eggNOG" id="ENOG502Z8CM">
    <property type="taxonomic scope" value="Bacteria"/>
</dbReference>
<sequence length="587" mass="66452">MPKGVEQGKGGEVEFMPHVHWTGNPFVDAGLAALAAAARVSTLEELGAEHIEQAVKELERVLLSDQALGIGVDKAFSGPKKALRQVFPNSELDNPSNWKGRTPKEKEDNARRKFQDALRSELNKAKQCLELEEAGETCFACGERRPKIAMETRRKDKMPLFEGIVNFYPGFSHGVRVCGLCSLAVRFLPLSTMLAGNQNRLWFLHSQHLGLAATVARRYGWEHFDRLITGNKALDFYGSWETAGEAGTVVYLFCELLNSFPDQLRAIYRSGLPSTAYVFSNDNRGGFVQAIHVPNELLAFLAKLQIESKNAFKDFWEGLLKVRGDLREDERKTRAGFVRSISNRMIAGENIVGMCLTSDPPNLQGGWLGHRLYLQEVRGMAPEKLAILERLGISIAASEDAKKLVTELVTAQYHQLYGLLLGYVRKGWLSHQEFYFLLPPNAHKVAGEIRDVLLAVVYEWQHCQQEGKEFPRSTFDKAEASPDETLRRIQEIGRRLTNNLPNLQRWTKELTSARYAERIRGVYLNAVRHGAVGFEDYVFLAPLQDQRAMWLLRDYLLAFLFDVGRVELPEDEYPEFGADEVREIETF</sequence>
<gene>
    <name evidence="2" type="ordered locus">Slip_1349</name>
</gene>
<evidence type="ECO:0000256" key="1">
    <source>
        <dbReference type="SAM" id="MobiDB-lite"/>
    </source>
</evidence>